<dbReference type="Pfam" id="PF09414">
    <property type="entry name" value="RNA_ligase"/>
    <property type="match status" value="1"/>
</dbReference>
<evidence type="ECO:0000256" key="1">
    <source>
        <dbReference type="SAM" id="Phobius"/>
    </source>
</evidence>
<dbReference type="InterPro" id="IPR021122">
    <property type="entry name" value="RNA_ligase_dom_REL/Rnl2"/>
</dbReference>
<accession>A0A8J3JAR2</accession>
<keyword evidence="1" id="KW-0472">Membrane</keyword>
<comment type="caution">
    <text evidence="3">The sequence shown here is derived from an EMBL/GenBank/DDBJ whole genome shotgun (WGS) entry which is preliminary data.</text>
</comment>
<protein>
    <recommendedName>
        <fullName evidence="2">RNA ligase domain-containing protein</fullName>
    </recommendedName>
</protein>
<feature type="transmembrane region" description="Helical" evidence="1">
    <location>
        <begin position="97"/>
        <end position="118"/>
    </location>
</feature>
<sequence>MSEPEHRDHQQYVLDLVDGWGVGWLGAAAALAGVVLVGLFLSQGATVDEHVTLNDSLLLGTAPVLFRVTAGLSAVLLVGAVLAWARRWWRLPGRIGYTVVALVACTAVAATYKLLWWAETVRWQRIRRTETGCSPGARRERWRPPGRRAHRTEVGPVWYPKIPQRFGDGALPGGVWVAEEKVHGAHLALVSDGRTTRAAGRRGPLDEDRFAGFFGVATIWPQLATAASAAARTAGTDLVLYGELAGGRYPHPGVPAVDGSEPVQTGVWYAPGLVWLAFDAAVRTGDGWRWTGRAALVELTAAVGLACVPALGEGPRQRLRGLPMDFPTRVPAALGLPELPGNRAEGFVVKPAFAWHTGERGPRPVLKVKHPEFAEDARYAGARPYVPPAGGLPAWLVAAAVERLTPPRVAAARSKLGPATAADELAAEVVADLLADLDADLGGLPGPDRTRLAAALTPAARTLAGPAAR</sequence>
<name>A0A8J3JAR2_9ACTN</name>
<proteinExistence type="predicted"/>
<evidence type="ECO:0000259" key="2">
    <source>
        <dbReference type="Pfam" id="PF09414"/>
    </source>
</evidence>
<feature type="domain" description="RNA ligase" evidence="2">
    <location>
        <begin position="175"/>
        <end position="369"/>
    </location>
</feature>
<keyword evidence="1" id="KW-1133">Transmembrane helix</keyword>
<feature type="transmembrane region" description="Helical" evidence="1">
    <location>
        <begin position="21"/>
        <end position="44"/>
    </location>
</feature>
<dbReference type="Gene3D" id="3.30.470.30">
    <property type="entry name" value="DNA ligase/mRNA capping enzyme"/>
    <property type="match status" value="1"/>
</dbReference>
<evidence type="ECO:0000313" key="4">
    <source>
        <dbReference type="Proteomes" id="UP000612808"/>
    </source>
</evidence>
<evidence type="ECO:0000313" key="3">
    <source>
        <dbReference type="EMBL" id="GID14995.1"/>
    </source>
</evidence>
<dbReference type="AlphaFoldDB" id="A0A8J3JAR2"/>
<organism evidence="3 4">
    <name type="scientific">Actinocatenispora rupis</name>
    <dbReference type="NCBI Taxonomy" id="519421"/>
    <lineage>
        <taxon>Bacteria</taxon>
        <taxon>Bacillati</taxon>
        <taxon>Actinomycetota</taxon>
        <taxon>Actinomycetes</taxon>
        <taxon>Micromonosporales</taxon>
        <taxon>Micromonosporaceae</taxon>
        <taxon>Actinocatenispora</taxon>
    </lineage>
</organism>
<dbReference type="Proteomes" id="UP000612808">
    <property type="component" value="Unassembled WGS sequence"/>
</dbReference>
<dbReference type="EMBL" id="BOMB01000036">
    <property type="protein sequence ID" value="GID14995.1"/>
    <property type="molecule type" value="Genomic_DNA"/>
</dbReference>
<dbReference type="Gene3D" id="3.30.1490.70">
    <property type="match status" value="1"/>
</dbReference>
<keyword evidence="4" id="KW-1185">Reference proteome</keyword>
<dbReference type="RefSeq" id="WP_203663072.1">
    <property type="nucleotide sequence ID" value="NZ_BAAAZM010000012.1"/>
</dbReference>
<dbReference type="SUPFAM" id="SSF56091">
    <property type="entry name" value="DNA ligase/mRNA capping enzyme, catalytic domain"/>
    <property type="match status" value="1"/>
</dbReference>
<reference evidence="3" key="1">
    <citation type="submission" date="2021-01" db="EMBL/GenBank/DDBJ databases">
        <title>Whole genome shotgun sequence of Actinocatenispora rupis NBRC 107355.</title>
        <authorList>
            <person name="Komaki H."/>
            <person name="Tamura T."/>
        </authorList>
    </citation>
    <scope>NUCLEOTIDE SEQUENCE</scope>
    <source>
        <strain evidence="3">NBRC 107355</strain>
    </source>
</reference>
<gene>
    <name evidence="3" type="ORF">Aru02nite_58840</name>
</gene>
<feature type="transmembrane region" description="Helical" evidence="1">
    <location>
        <begin position="64"/>
        <end position="85"/>
    </location>
</feature>
<keyword evidence="1" id="KW-0812">Transmembrane</keyword>